<dbReference type="EMBL" id="PCWA01000065">
    <property type="protein sequence ID" value="PIQ89194.1"/>
    <property type="molecule type" value="Genomic_DNA"/>
</dbReference>
<reference evidence="12 13" key="1">
    <citation type="submission" date="2017-09" db="EMBL/GenBank/DDBJ databases">
        <title>Depth-based differentiation of microbial function through sediment-hosted aquifers and enrichment of novel symbionts in the deep terrestrial subsurface.</title>
        <authorList>
            <person name="Probst A.J."/>
            <person name="Ladd B."/>
            <person name="Jarett J.K."/>
            <person name="Geller-Mcgrath D.E."/>
            <person name="Sieber C.M."/>
            <person name="Emerson J.B."/>
            <person name="Anantharaman K."/>
            <person name="Thomas B.C."/>
            <person name="Malmstrom R."/>
            <person name="Stieglmeier M."/>
            <person name="Klingl A."/>
            <person name="Woyke T."/>
            <person name="Ryan C.M."/>
            <person name="Banfield J.F."/>
        </authorList>
    </citation>
    <scope>NUCLEOTIDE SEQUENCE [LARGE SCALE GENOMIC DNA]</scope>
    <source>
        <strain evidence="12">CG11_big_fil_rev_8_21_14_0_20_42_13</strain>
    </source>
</reference>
<sequence>MAKDKAKEAATKKAASTYDATNIQVLEGTEAVRRRPAMYIGDTTTRGLHHLVYEVVDNCVDESLAGFCDTVEVVIKADNSISVMDNGRGIPVDIHKTEKKPAVEVALTTLHAGGKFDHRVYKVSGGLHGVGVSVVNALSIWLEAEIKRDGKIYHQRYEKGKTASKLTVVGKAKTTGTKITFKPDKTIFNITEFSYDVLAQRLRELAFLNKGLSIKLKDDRTEKEALFKFDGGVVSFVEHLNKNKNPLHKKVIYFEREKDTIRLEVALQYNDGYSENIFSFANNINTVEGGTHLSGFKSALTRALNQYIKNKNLLKSSDASIAGDDTREGLTAVISVKIPNPQFEGQTKTKLGNSEAEGMVASCVFDYLSSFMEENPSVANKIVEKAVLAARARDAARKARELTRRKGALEGGALPGKLADCSERDAALCELYIVEGDSAGGSAKQGRDRRFQAILPIKGKILNVEKARLDKILSNEEVRTIITAIGTGVGEEFDINKLRYHKIVLMADADVDGSHIRTLLLTLLFRQLPKLLEGGFVYIAQPPLYKVKRGQREEYIQTEQEMSNMLLELGSDGCTLLRLKDKNKFTTSQFKEILHALVELDRLGAILDKKGVKIANYLTFFDKKTKKLPLYMVKVEKITHFVYNDKELAKITGGAEKENNGMGFVELFEAQEIEDIISKFLKLEISIESLCKNIPAEKEGKDKAAKPLYRVLSEEEKLDFFSLMDVLGFVRAEAKKGIHIQRYKGLGEMNPHQLWETTMDPQKRTTLQVALEDTVEAEKIFTVLMGDSVEPRRDFIAENAHLVRNLDI</sequence>
<dbReference type="SMART" id="SM00387">
    <property type="entry name" value="HATPase_c"/>
    <property type="match status" value="1"/>
</dbReference>
<evidence type="ECO:0000256" key="2">
    <source>
        <dbReference type="ARBA" id="ARBA00010708"/>
    </source>
</evidence>
<keyword evidence="4 10" id="KW-0547">Nucleotide-binding</keyword>
<feature type="binding site" evidence="10">
    <location>
        <position position="508"/>
    </location>
    <ligand>
        <name>Mg(2+)</name>
        <dbReference type="ChEBI" id="CHEBI:18420"/>
        <label>2</label>
    </ligand>
</feature>
<comment type="subunit">
    <text evidence="10">Heterotetramer, composed of two GyrA and two GyrB chains. In the heterotetramer, GyrA contains the active site tyrosine that forms a transient covalent intermediate with DNA, while GyrB binds cofactors and catalyzes ATP hydrolysis.</text>
</comment>
<comment type="miscellaneous">
    <text evidence="10">Few gyrases are as efficient as E.coli at forming negative supercoils. Not all organisms have 2 type II topoisomerases; in organisms with a single type II topoisomerase this enzyme also has to decatenate newly replicated chromosomes.</text>
</comment>
<feature type="binding site" evidence="10">
    <location>
        <position position="508"/>
    </location>
    <ligand>
        <name>Mg(2+)</name>
        <dbReference type="ChEBI" id="CHEBI:18420"/>
        <label>1</label>
        <note>catalytic</note>
    </ligand>
</feature>
<dbReference type="Proteomes" id="UP000229641">
    <property type="component" value="Unassembled WGS sequence"/>
</dbReference>
<gene>
    <name evidence="10 12" type="primary">gyrB</name>
    <name evidence="12" type="ORF">COV72_04435</name>
</gene>
<feature type="binding site" evidence="10">
    <location>
        <position position="510"/>
    </location>
    <ligand>
        <name>Mg(2+)</name>
        <dbReference type="ChEBI" id="CHEBI:18420"/>
        <label>2</label>
    </ligand>
</feature>
<dbReference type="InterPro" id="IPR003594">
    <property type="entry name" value="HATPase_dom"/>
</dbReference>
<protein>
    <recommendedName>
        <fullName evidence="10">DNA gyrase subunit B</fullName>
        <ecNumber evidence="10">5.6.2.2</ecNumber>
    </recommendedName>
</protein>
<dbReference type="PANTHER" id="PTHR45866:SF1">
    <property type="entry name" value="DNA GYRASE SUBUNIT B, MITOCHONDRIAL"/>
    <property type="match status" value="1"/>
</dbReference>
<evidence type="ECO:0000256" key="9">
    <source>
        <dbReference type="ARBA" id="ARBA00023235"/>
    </source>
</evidence>
<dbReference type="GO" id="GO:0005524">
    <property type="term" value="F:ATP binding"/>
    <property type="evidence" value="ECO:0007669"/>
    <property type="project" value="UniProtKB-UniRule"/>
</dbReference>
<dbReference type="SUPFAM" id="SSF55874">
    <property type="entry name" value="ATPase domain of HSP90 chaperone/DNA topoisomerase II/histidine kinase"/>
    <property type="match status" value="1"/>
</dbReference>
<dbReference type="InterPro" id="IPR014721">
    <property type="entry name" value="Ribsml_uS5_D2-typ_fold_subgr"/>
</dbReference>
<dbReference type="Gene3D" id="3.30.230.10">
    <property type="match status" value="1"/>
</dbReference>
<dbReference type="InterPro" id="IPR020568">
    <property type="entry name" value="Ribosomal_Su5_D2-typ_SF"/>
</dbReference>
<keyword evidence="8" id="KW-0238">DNA-binding</keyword>
<comment type="catalytic activity">
    <reaction evidence="1 10">
        <text>ATP-dependent breakage, passage and rejoining of double-stranded DNA.</text>
        <dbReference type="EC" id="5.6.2.2"/>
    </reaction>
</comment>
<keyword evidence="10" id="KW-0963">Cytoplasm</keyword>
<dbReference type="GO" id="GO:0003918">
    <property type="term" value="F:DNA topoisomerase type II (double strand cut, ATP-hydrolyzing) activity"/>
    <property type="evidence" value="ECO:0007669"/>
    <property type="project" value="UniProtKB-UniRule"/>
</dbReference>
<dbReference type="InterPro" id="IPR018522">
    <property type="entry name" value="TopoIIA_CS"/>
</dbReference>
<dbReference type="GO" id="GO:0006265">
    <property type="term" value="P:DNA topological change"/>
    <property type="evidence" value="ECO:0007669"/>
    <property type="project" value="UniProtKB-UniRule"/>
</dbReference>
<dbReference type="InterPro" id="IPR000565">
    <property type="entry name" value="Topo_IIA_B"/>
</dbReference>
<dbReference type="InterPro" id="IPR034160">
    <property type="entry name" value="TOPRIM_GyrB"/>
</dbReference>
<dbReference type="PRINTS" id="PR00418">
    <property type="entry name" value="TPI2FAMILY"/>
</dbReference>
<dbReference type="InterPro" id="IPR013760">
    <property type="entry name" value="Topo_IIA-like_dom_sf"/>
</dbReference>
<dbReference type="HAMAP" id="MF_01898">
    <property type="entry name" value="GyrB"/>
    <property type="match status" value="1"/>
</dbReference>
<dbReference type="InterPro" id="IPR011557">
    <property type="entry name" value="GyrB"/>
</dbReference>
<feature type="domain" description="Toprim" evidence="11">
    <location>
        <begin position="429"/>
        <end position="543"/>
    </location>
</feature>
<keyword evidence="9 10" id="KW-0413">Isomerase</keyword>
<dbReference type="NCBIfam" id="NF004189">
    <property type="entry name" value="PRK05644.1"/>
    <property type="match status" value="1"/>
</dbReference>
<dbReference type="Pfam" id="PF01751">
    <property type="entry name" value="Toprim"/>
    <property type="match status" value="1"/>
</dbReference>
<dbReference type="GO" id="GO:0046872">
    <property type="term" value="F:metal ion binding"/>
    <property type="evidence" value="ECO:0007669"/>
    <property type="project" value="UniProtKB-KW"/>
</dbReference>
<dbReference type="InterPro" id="IPR002288">
    <property type="entry name" value="DNA_gyrase_B_C"/>
</dbReference>
<dbReference type="PANTHER" id="PTHR45866">
    <property type="entry name" value="DNA GYRASE/TOPOISOMERASE SUBUNIT B"/>
    <property type="match status" value="1"/>
</dbReference>
<dbReference type="SUPFAM" id="SSF54211">
    <property type="entry name" value="Ribosomal protein S5 domain 2-like"/>
    <property type="match status" value="1"/>
</dbReference>
<evidence type="ECO:0000256" key="1">
    <source>
        <dbReference type="ARBA" id="ARBA00000185"/>
    </source>
</evidence>
<evidence type="ECO:0000256" key="5">
    <source>
        <dbReference type="ARBA" id="ARBA00022840"/>
    </source>
</evidence>
<dbReference type="InterPro" id="IPR013506">
    <property type="entry name" value="Topo_IIA_bsu_dom2"/>
</dbReference>
<evidence type="ECO:0000313" key="13">
    <source>
        <dbReference type="Proteomes" id="UP000229641"/>
    </source>
</evidence>
<accession>A0A2H0LZV8</accession>
<organism evidence="12 13">
    <name type="scientific">Candidatus Ghiorseimicrobium undicola</name>
    <dbReference type="NCBI Taxonomy" id="1974746"/>
    <lineage>
        <taxon>Bacteria</taxon>
        <taxon>Pseudomonadati</taxon>
        <taxon>Candidatus Omnitrophota</taxon>
        <taxon>Candidatus Ghiorseimicrobium</taxon>
    </lineage>
</organism>
<dbReference type="FunFam" id="3.30.565.10:FF:000002">
    <property type="entry name" value="DNA gyrase subunit B"/>
    <property type="match status" value="1"/>
</dbReference>
<proteinExistence type="inferred from homology"/>
<comment type="cofactor">
    <cofactor evidence="10">
        <name>Mg(2+)</name>
        <dbReference type="ChEBI" id="CHEBI:18420"/>
    </cofactor>
    <cofactor evidence="10">
        <name>Mn(2+)</name>
        <dbReference type="ChEBI" id="CHEBI:29035"/>
    </cofactor>
    <cofactor evidence="10">
        <name>Ca(2+)</name>
        <dbReference type="ChEBI" id="CHEBI:29108"/>
    </cofactor>
    <text evidence="10">Binds two Mg(2+) per subunit. The magnesium ions form salt bridges with both the protein and the DNA. Can also accept other divalent metal cations, such as Mn(2+) or Ca(2+).</text>
</comment>
<comment type="subcellular location">
    <subcellularLocation>
        <location evidence="10">Cytoplasm</location>
    </subcellularLocation>
</comment>
<comment type="function">
    <text evidence="10">A type II topoisomerase that negatively supercoils closed circular double-stranded (ds) DNA in an ATP-dependent manner to modulate DNA topology and maintain chromosomes in an underwound state. Negative supercoiling favors strand separation, and DNA replication, transcription, recombination and repair, all of which involve strand separation. Also able to catalyze the interconversion of other topological isomers of dsDNA rings, including catenanes and knotted rings. Type II topoisomerases break and join 2 DNA strands simultaneously in an ATP-dependent manner.</text>
</comment>
<dbReference type="EC" id="5.6.2.2" evidence="10"/>
<evidence type="ECO:0000259" key="11">
    <source>
        <dbReference type="PROSITE" id="PS50880"/>
    </source>
</evidence>
<dbReference type="InterPro" id="IPR001241">
    <property type="entry name" value="Topo_IIA"/>
</dbReference>
<feature type="site" description="Interaction with DNA" evidence="10">
    <location>
        <position position="460"/>
    </location>
</feature>
<dbReference type="AlphaFoldDB" id="A0A2H0LZV8"/>
<dbReference type="PRINTS" id="PR01159">
    <property type="entry name" value="DNAGYRASEB"/>
</dbReference>
<dbReference type="FunFam" id="3.30.230.10:FF:000005">
    <property type="entry name" value="DNA gyrase subunit B"/>
    <property type="match status" value="1"/>
</dbReference>
<comment type="caution">
    <text evidence="12">The sequence shown here is derived from an EMBL/GenBank/DDBJ whole genome shotgun (WGS) entry which is preliminary data.</text>
</comment>
<dbReference type="GO" id="GO:0003677">
    <property type="term" value="F:DNA binding"/>
    <property type="evidence" value="ECO:0007669"/>
    <property type="project" value="UniProtKB-KW"/>
</dbReference>
<feature type="site" description="Interaction with DNA" evidence="10">
    <location>
        <position position="463"/>
    </location>
</feature>
<dbReference type="InterPro" id="IPR013759">
    <property type="entry name" value="Topo_IIA_B_C"/>
</dbReference>
<comment type="similarity">
    <text evidence="2 10">Belongs to the type II topoisomerase GyrB family.</text>
</comment>
<dbReference type="CDD" id="cd00822">
    <property type="entry name" value="TopoII_Trans_DNA_gyrase"/>
    <property type="match status" value="1"/>
</dbReference>
<keyword evidence="3 10" id="KW-0479">Metal-binding</keyword>
<dbReference type="Pfam" id="PF02518">
    <property type="entry name" value="HATPase_c"/>
    <property type="match status" value="1"/>
</dbReference>
<name>A0A2H0LZV8_9BACT</name>
<dbReference type="GO" id="GO:0005737">
    <property type="term" value="C:cytoplasm"/>
    <property type="evidence" value="ECO:0007669"/>
    <property type="project" value="UniProtKB-SubCell"/>
</dbReference>
<dbReference type="SMART" id="SM00433">
    <property type="entry name" value="TOP2c"/>
    <property type="match status" value="1"/>
</dbReference>
<dbReference type="Pfam" id="PF00986">
    <property type="entry name" value="DNA_gyraseB_C"/>
    <property type="match status" value="1"/>
</dbReference>
<keyword evidence="6 10" id="KW-0460">Magnesium</keyword>
<dbReference type="GO" id="GO:0005694">
    <property type="term" value="C:chromosome"/>
    <property type="evidence" value="ECO:0007669"/>
    <property type="project" value="InterPro"/>
</dbReference>
<dbReference type="Gene3D" id="3.40.50.670">
    <property type="match status" value="2"/>
</dbReference>
<dbReference type="Pfam" id="PF00204">
    <property type="entry name" value="DNA_gyraseB"/>
    <property type="match status" value="1"/>
</dbReference>
<evidence type="ECO:0000256" key="8">
    <source>
        <dbReference type="ARBA" id="ARBA00023125"/>
    </source>
</evidence>
<feature type="binding site" evidence="10">
    <location>
        <position position="435"/>
    </location>
    <ligand>
        <name>Mg(2+)</name>
        <dbReference type="ChEBI" id="CHEBI:18420"/>
        <label>1</label>
        <note>catalytic</note>
    </ligand>
</feature>
<dbReference type="NCBIfam" id="TIGR01059">
    <property type="entry name" value="gyrB"/>
    <property type="match status" value="1"/>
</dbReference>
<dbReference type="SUPFAM" id="SSF56719">
    <property type="entry name" value="Type II DNA topoisomerase"/>
    <property type="match status" value="1"/>
</dbReference>
<dbReference type="InterPro" id="IPR036890">
    <property type="entry name" value="HATPase_C_sf"/>
</dbReference>
<dbReference type="GO" id="GO:0006261">
    <property type="term" value="P:DNA-templated DNA replication"/>
    <property type="evidence" value="ECO:0007669"/>
    <property type="project" value="UniProtKB-UniRule"/>
</dbReference>
<evidence type="ECO:0000256" key="7">
    <source>
        <dbReference type="ARBA" id="ARBA00023029"/>
    </source>
</evidence>
<dbReference type="CDD" id="cd03366">
    <property type="entry name" value="TOPRIM_TopoIIA_GyrB"/>
    <property type="match status" value="1"/>
</dbReference>
<evidence type="ECO:0000256" key="10">
    <source>
        <dbReference type="HAMAP-Rule" id="MF_01898"/>
    </source>
</evidence>
<dbReference type="PROSITE" id="PS50880">
    <property type="entry name" value="TOPRIM"/>
    <property type="match status" value="1"/>
</dbReference>
<dbReference type="NCBIfam" id="NF011501">
    <property type="entry name" value="PRK14939.1"/>
    <property type="match status" value="1"/>
</dbReference>
<dbReference type="CDD" id="cd16928">
    <property type="entry name" value="HATPase_GyrB-like"/>
    <property type="match status" value="1"/>
</dbReference>
<dbReference type="PROSITE" id="PS00177">
    <property type="entry name" value="TOPOISOMERASE_II"/>
    <property type="match status" value="1"/>
</dbReference>
<evidence type="ECO:0000256" key="6">
    <source>
        <dbReference type="ARBA" id="ARBA00022842"/>
    </source>
</evidence>
<dbReference type="Gene3D" id="3.30.565.10">
    <property type="entry name" value="Histidine kinase-like ATPase, C-terminal domain"/>
    <property type="match status" value="1"/>
</dbReference>
<evidence type="ECO:0000256" key="3">
    <source>
        <dbReference type="ARBA" id="ARBA00022723"/>
    </source>
</evidence>
<evidence type="ECO:0000256" key="4">
    <source>
        <dbReference type="ARBA" id="ARBA00022741"/>
    </source>
</evidence>
<keyword evidence="7 10" id="KW-0799">Topoisomerase</keyword>
<dbReference type="FunFam" id="3.40.50.670:FF:000001">
    <property type="entry name" value="DNA topoisomerase 2"/>
    <property type="match status" value="1"/>
</dbReference>
<evidence type="ECO:0000313" key="12">
    <source>
        <dbReference type="EMBL" id="PIQ89194.1"/>
    </source>
</evidence>
<keyword evidence="5 10" id="KW-0067">ATP-binding</keyword>
<dbReference type="InterPro" id="IPR006171">
    <property type="entry name" value="TOPRIM_dom"/>
</dbReference>